<dbReference type="PANTHER" id="PTHR24029:SF0">
    <property type="entry name" value="UVRABC SYSTEM PROTEIN B"/>
    <property type="match status" value="1"/>
</dbReference>
<organism evidence="1">
    <name type="scientific">marine sediment metagenome</name>
    <dbReference type="NCBI Taxonomy" id="412755"/>
    <lineage>
        <taxon>unclassified sequences</taxon>
        <taxon>metagenomes</taxon>
        <taxon>ecological metagenomes</taxon>
    </lineage>
</organism>
<dbReference type="AlphaFoldDB" id="X1SAA0"/>
<dbReference type="InterPro" id="IPR027417">
    <property type="entry name" value="P-loop_NTPase"/>
</dbReference>
<name>X1SAA0_9ZZZZ</name>
<dbReference type="GO" id="GO:0006289">
    <property type="term" value="P:nucleotide-excision repair"/>
    <property type="evidence" value="ECO:0007669"/>
    <property type="project" value="InterPro"/>
</dbReference>
<dbReference type="GO" id="GO:0005524">
    <property type="term" value="F:ATP binding"/>
    <property type="evidence" value="ECO:0007669"/>
    <property type="project" value="InterPro"/>
</dbReference>
<proteinExistence type="predicted"/>
<dbReference type="SUPFAM" id="SSF52540">
    <property type="entry name" value="P-loop containing nucleoside triphosphate hydrolases"/>
    <property type="match status" value="1"/>
</dbReference>
<accession>X1SAA0</accession>
<dbReference type="InterPro" id="IPR004807">
    <property type="entry name" value="UvrB"/>
</dbReference>
<dbReference type="Gene3D" id="3.40.50.300">
    <property type="entry name" value="P-loop containing nucleotide triphosphate hydrolases"/>
    <property type="match status" value="1"/>
</dbReference>
<dbReference type="GO" id="GO:0009380">
    <property type="term" value="C:excinuclease repair complex"/>
    <property type="evidence" value="ECO:0007669"/>
    <property type="project" value="InterPro"/>
</dbReference>
<dbReference type="EMBL" id="BARW01011729">
    <property type="protein sequence ID" value="GAI76016.1"/>
    <property type="molecule type" value="Genomic_DNA"/>
</dbReference>
<feature type="non-terminal residue" evidence="1">
    <location>
        <position position="1"/>
    </location>
</feature>
<evidence type="ECO:0000313" key="1">
    <source>
        <dbReference type="EMBL" id="GAI76016.1"/>
    </source>
</evidence>
<feature type="non-terminal residue" evidence="1">
    <location>
        <position position="232"/>
    </location>
</feature>
<protein>
    <recommendedName>
        <fullName evidence="2">FlgD Ig-like domain-containing protein</fullName>
    </recommendedName>
</protein>
<reference evidence="1" key="1">
    <citation type="journal article" date="2014" name="Front. Microbiol.">
        <title>High frequency of phylogenetically diverse reductive dehalogenase-homologous genes in deep subseafloor sedimentary metagenomes.</title>
        <authorList>
            <person name="Kawai M."/>
            <person name="Futagami T."/>
            <person name="Toyoda A."/>
            <person name="Takaki Y."/>
            <person name="Nishi S."/>
            <person name="Hori S."/>
            <person name="Arai W."/>
            <person name="Tsubouchi T."/>
            <person name="Morono Y."/>
            <person name="Uchiyama I."/>
            <person name="Ito T."/>
            <person name="Fujiyama A."/>
            <person name="Inagaki F."/>
            <person name="Takami H."/>
        </authorList>
    </citation>
    <scope>NUCLEOTIDE SEQUENCE</scope>
    <source>
        <strain evidence="1">Expedition CK06-06</strain>
    </source>
</reference>
<comment type="caution">
    <text evidence="1">The sequence shown here is derived from an EMBL/GenBank/DDBJ whole genome shotgun (WGS) entry which is preliminary data.</text>
</comment>
<dbReference type="GO" id="GO:0003677">
    <property type="term" value="F:DNA binding"/>
    <property type="evidence" value="ECO:0007669"/>
    <property type="project" value="InterPro"/>
</dbReference>
<gene>
    <name evidence="1" type="ORF">S12H4_22476</name>
</gene>
<dbReference type="PANTHER" id="PTHR24029">
    <property type="entry name" value="UVRABC SYSTEM PROTEIN B"/>
    <property type="match status" value="1"/>
</dbReference>
<sequence>CRFSKISPDIISVPNPGYAICGAAYDPGVTGVEGPWVWWHSQDDPGTGWAGQIEQFDPLTMTFTGIVFGYMPTITVPAVAGGLCFYEGFRGCDVLFALVQGTPDAIVGLYVRGYVDVTEKPEKKMPMVFGLSNIAPNPVRDGATVTYTTTKRGPVNLKVYDSAGRLVKTLIDRKITSAGGKTVYWDGRDNNHKPVLVMSHNKTLAAQLFGEFKTFFPENAVEYFISYYDYYQ</sequence>
<dbReference type="GO" id="GO:0016887">
    <property type="term" value="F:ATP hydrolysis activity"/>
    <property type="evidence" value="ECO:0007669"/>
    <property type="project" value="InterPro"/>
</dbReference>
<evidence type="ECO:0008006" key="2">
    <source>
        <dbReference type="Google" id="ProtNLM"/>
    </source>
</evidence>